<dbReference type="AlphaFoldDB" id="F6ZHG7"/>
<evidence type="ECO:0000313" key="1">
    <source>
        <dbReference type="Ensembl" id="ENSCINP00000024206.2"/>
    </source>
</evidence>
<dbReference type="InParanoid" id="F6ZHG7"/>
<keyword evidence="2" id="KW-1185">Reference proteome</keyword>
<protein>
    <submittedName>
        <fullName evidence="1">Uncharacterized protein</fullName>
    </submittedName>
</protein>
<proteinExistence type="predicted"/>
<accession>F6ZHG7</accession>
<dbReference type="Ensembl" id="ENSCINT00000024452.2">
    <property type="protein sequence ID" value="ENSCINP00000024206.2"/>
    <property type="gene ID" value="ENSCING00000013132.2"/>
</dbReference>
<reference evidence="1" key="3">
    <citation type="submission" date="2025-09" db="UniProtKB">
        <authorList>
            <consortium name="Ensembl"/>
        </authorList>
    </citation>
    <scope>IDENTIFICATION</scope>
</reference>
<dbReference type="Proteomes" id="UP000008144">
    <property type="component" value="Unassembled WGS sequence"/>
</dbReference>
<organism evidence="1 2">
    <name type="scientific">Ciona intestinalis</name>
    <name type="common">Transparent sea squirt</name>
    <name type="synonym">Ascidia intestinalis</name>
    <dbReference type="NCBI Taxonomy" id="7719"/>
    <lineage>
        <taxon>Eukaryota</taxon>
        <taxon>Metazoa</taxon>
        <taxon>Chordata</taxon>
        <taxon>Tunicata</taxon>
        <taxon>Ascidiacea</taxon>
        <taxon>Phlebobranchia</taxon>
        <taxon>Cionidae</taxon>
        <taxon>Ciona</taxon>
    </lineage>
</organism>
<evidence type="ECO:0000313" key="2">
    <source>
        <dbReference type="Proteomes" id="UP000008144"/>
    </source>
</evidence>
<reference evidence="1" key="2">
    <citation type="submission" date="2025-08" db="UniProtKB">
        <authorList>
            <consortium name="Ensembl"/>
        </authorList>
    </citation>
    <scope>IDENTIFICATION</scope>
</reference>
<reference evidence="2" key="1">
    <citation type="journal article" date="2002" name="Science">
        <title>The draft genome of Ciona intestinalis: insights into chordate and vertebrate origins.</title>
        <authorList>
            <person name="Dehal P."/>
            <person name="Satou Y."/>
            <person name="Campbell R.K."/>
            <person name="Chapman J."/>
            <person name="Degnan B."/>
            <person name="De Tomaso A."/>
            <person name="Davidson B."/>
            <person name="Di Gregorio A."/>
            <person name="Gelpke M."/>
            <person name="Goodstein D.M."/>
            <person name="Harafuji N."/>
            <person name="Hastings K.E."/>
            <person name="Ho I."/>
            <person name="Hotta K."/>
            <person name="Huang W."/>
            <person name="Kawashima T."/>
            <person name="Lemaire P."/>
            <person name="Martinez D."/>
            <person name="Meinertzhagen I.A."/>
            <person name="Necula S."/>
            <person name="Nonaka M."/>
            <person name="Putnam N."/>
            <person name="Rash S."/>
            <person name="Saiga H."/>
            <person name="Satake M."/>
            <person name="Terry A."/>
            <person name="Yamada L."/>
            <person name="Wang H.G."/>
            <person name="Awazu S."/>
            <person name="Azumi K."/>
            <person name="Boore J."/>
            <person name="Branno M."/>
            <person name="Chin-Bow S."/>
            <person name="DeSantis R."/>
            <person name="Doyle S."/>
            <person name="Francino P."/>
            <person name="Keys D.N."/>
            <person name="Haga S."/>
            <person name="Hayashi H."/>
            <person name="Hino K."/>
            <person name="Imai K.S."/>
            <person name="Inaba K."/>
            <person name="Kano S."/>
            <person name="Kobayashi K."/>
            <person name="Kobayashi M."/>
            <person name="Lee B.I."/>
            <person name="Makabe K.W."/>
            <person name="Manohar C."/>
            <person name="Matassi G."/>
            <person name="Medina M."/>
            <person name="Mochizuki Y."/>
            <person name="Mount S."/>
            <person name="Morishita T."/>
            <person name="Miura S."/>
            <person name="Nakayama A."/>
            <person name="Nishizaka S."/>
            <person name="Nomoto H."/>
            <person name="Ohta F."/>
            <person name="Oishi K."/>
            <person name="Rigoutsos I."/>
            <person name="Sano M."/>
            <person name="Sasaki A."/>
            <person name="Sasakura Y."/>
            <person name="Shoguchi E."/>
            <person name="Shin-i T."/>
            <person name="Spagnuolo A."/>
            <person name="Stainier D."/>
            <person name="Suzuki M.M."/>
            <person name="Tassy O."/>
            <person name="Takatori N."/>
            <person name="Tokuoka M."/>
            <person name="Yagi K."/>
            <person name="Yoshizaki F."/>
            <person name="Wada S."/>
            <person name="Zhang C."/>
            <person name="Hyatt P.D."/>
            <person name="Larimer F."/>
            <person name="Detter C."/>
            <person name="Doggett N."/>
            <person name="Glavina T."/>
            <person name="Hawkins T."/>
            <person name="Richardson P."/>
            <person name="Lucas S."/>
            <person name="Kohara Y."/>
            <person name="Levine M."/>
            <person name="Satoh N."/>
            <person name="Rokhsar D.S."/>
        </authorList>
    </citation>
    <scope>NUCLEOTIDE SEQUENCE [LARGE SCALE GENOMIC DNA]</scope>
</reference>
<name>F6ZHG7_CIOIN</name>
<dbReference type="HOGENOM" id="CLU_2209082_0_0_1"/>
<sequence length="107" mass="12360">MERDGSRNSQAFRWLLETYILWYCQGGPMKRGAILNEVDTWVSLVLNKFDNRSITSEIRTVSHIYTHELLDLCKGTIKEGKISLSRLCFSMFPTTVTDNQSYTESTD</sequence>